<name>A0ABY9WUJ9_9BACT</name>
<dbReference type="Pfam" id="PF21394">
    <property type="entry name" value="Beta-ketacyl_N"/>
    <property type="match status" value="1"/>
</dbReference>
<keyword evidence="3" id="KW-0808">Transferase</keyword>
<dbReference type="PROSITE" id="PS52019">
    <property type="entry name" value="PKS_MFAS_DH"/>
    <property type="match status" value="1"/>
</dbReference>
<dbReference type="InterPro" id="IPR020807">
    <property type="entry name" value="PKS_DH"/>
</dbReference>
<dbReference type="InterPro" id="IPR016035">
    <property type="entry name" value="Acyl_Trfase/lysoPLipase"/>
</dbReference>
<feature type="region of interest" description="N-terminal hotdog fold" evidence="4">
    <location>
        <begin position="933"/>
        <end position="1059"/>
    </location>
</feature>
<dbReference type="RefSeq" id="WP_395822968.1">
    <property type="nucleotide sequence ID" value="NZ_CP043494.1"/>
</dbReference>
<protein>
    <submittedName>
        <fullName evidence="8">Type I polyketide synthase</fullName>
    </submittedName>
</protein>
<dbReference type="InterPro" id="IPR018201">
    <property type="entry name" value="Ketoacyl_synth_AS"/>
</dbReference>
<dbReference type="InterPro" id="IPR014031">
    <property type="entry name" value="Ketoacyl_synth_C"/>
</dbReference>
<dbReference type="SMART" id="SM00823">
    <property type="entry name" value="PKS_PP"/>
    <property type="match status" value="1"/>
</dbReference>
<dbReference type="SUPFAM" id="SSF51735">
    <property type="entry name" value="NAD(P)-binding Rossmann-fold domains"/>
    <property type="match status" value="2"/>
</dbReference>
<dbReference type="PANTHER" id="PTHR43775:SF37">
    <property type="entry name" value="SI:DKEY-61P9.11"/>
    <property type="match status" value="1"/>
</dbReference>
<dbReference type="Gene3D" id="1.10.1200.10">
    <property type="entry name" value="ACP-like"/>
    <property type="match status" value="1"/>
</dbReference>
<dbReference type="PROSITE" id="PS00606">
    <property type="entry name" value="KS3_1"/>
    <property type="match status" value="1"/>
</dbReference>
<dbReference type="CDD" id="cd08955">
    <property type="entry name" value="KR_2_FAS_SDR_x"/>
    <property type="match status" value="1"/>
</dbReference>
<dbReference type="SMART" id="SM00825">
    <property type="entry name" value="PKS_KS"/>
    <property type="match status" value="1"/>
</dbReference>
<accession>A0ABY9WUJ9</accession>
<dbReference type="InterPro" id="IPR050091">
    <property type="entry name" value="PKS_NRPS_Biosynth_Enz"/>
</dbReference>
<dbReference type="InterPro" id="IPR020806">
    <property type="entry name" value="PKS_PP-bd"/>
</dbReference>
<dbReference type="SMART" id="SM00826">
    <property type="entry name" value="PKS_DH"/>
    <property type="match status" value="1"/>
</dbReference>
<evidence type="ECO:0000259" key="7">
    <source>
        <dbReference type="PROSITE" id="PS52019"/>
    </source>
</evidence>
<evidence type="ECO:0000256" key="4">
    <source>
        <dbReference type="PROSITE-ProRule" id="PRU01363"/>
    </source>
</evidence>
<feature type="domain" description="Carrier" evidence="5">
    <location>
        <begin position="1752"/>
        <end position="1829"/>
    </location>
</feature>
<dbReference type="InterPro" id="IPR049490">
    <property type="entry name" value="C883_1060-like_KR_N"/>
</dbReference>
<dbReference type="SUPFAM" id="SSF55048">
    <property type="entry name" value="Probable ACP-binding domain of malonyl-CoA ACP transacylase"/>
    <property type="match status" value="1"/>
</dbReference>
<dbReference type="InterPro" id="IPR036291">
    <property type="entry name" value="NAD(P)-bd_dom_sf"/>
</dbReference>
<dbReference type="Pfam" id="PF14765">
    <property type="entry name" value="PS-DH"/>
    <property type="match status" value="1"/>
</dbReference>
<dbReference type="SMART" id="SM00822">
    <property type="entry name" value="PKS_KR"/>
    <property type="match status" value="1"/>
</dbReference>
<dbReference type="InterPro" id="IPR049552">
    <property type="entry name" value="PKS_DH_N"/>
</dbReference>
<dbReference type="CDD" id="cd00833">
    <property type="entry name" value="PKS"/>
    <property type="match status" value="1"/>
</dbReference>
<dbReference type="InterPro" id="IPR016039">
    <property type="entry name" value="Thiolase-like"/>
</dbReference>
<dbReference type="InterPro" id="IPR013968">
    <property type="entry name" value="PKS_KR"/>
</dbReference>
<dbReference type="InterPro" id="IPR006162">
    <property type="entry name" value="Ppantetheine_attach_site"/>
</dbReference>
<feature type="domain" description="Ketosynthase family 3 (KS3)" evidence="6">
    <location>
        <begin position="32"/>
        <end position="459"/>
    </location>
</feature>
<sequence>MSTIDYESRLKQALVAMQKMSTRLEALQRSKTEPIAIIGMGCRFPGGANSPESFWRLLRDGVDATRQVPADRWDADALYDPDPETPGKIYARRGGFLEHVDLFDAEFFGISPREARSIDPQQRLVVEVSWEALENAGYAPARLSGSTTGVFMGAGIDDYAQFQLRSDDLQRIDPYSGTGTSLCFSAGRLSYLLGLQGPSLMVDTACSSSLVAVHLAIQSLRNGECRMALAGGVNLILSPEISVFLSRAHALAPDGRCKTFDASADGYARGEGCGVVVLKRLSDAQQDKDRILAVIRGSAVNHDGPSSGLTVPNGLAQQALLRQALSNAKVEPARVGYVEAHGTGTPLGDPIELEALGSVLSEGRSRETPLALGSVKTNVGHLESAAGVAGLIKVVLALQHREIPPHLNFERLNPRASLEGIPAVIPTRRTSWEAIGGARIAGVSSFGLSGTNAHVVLEEAPEPQPSASVAAEPASFERPLHVFALSAKSERALRSAASNLSSYLAAAERENPIPLTDACFTANVGRSHFSQRAIVTAESTATLRERLEKLASGMAVPGVQEGQTVGAAPRVVFLFSGQGSQYIGMGRRLYETQPTFRSVLERCDELIRDRLGRSLLSVLYPEPGATSPLDETAFTQPALFAIEYALAELWRSWGITPSMVMGHSVGEYVAACVAGVLRWEDGLRLVLERGQLMQTRTVPGDMAAVFADESEVLAAIAAHRESVSIAAYNGPSEIVISGAREAMQEILGALTARGVKTRKLNTSHAFHSPLMDPMLDEFERVASQLAHQAPRITLVSNVTGRAAGQEVFSNPSYWRQHVRAPVRFSEGLRTLHERGATLFVEIGPSPILSGLGQRILPEGAVTFLPSLQKNRDDWTPMLESLGALYVRGANVDWEGFDRDYSRRRTSLPTYPFQRERFWIERGPRAHATHPSRPSLLGRRMRSPALEQIVFESEFSASRLPFLADHRIYGEVVVPGACHLAMALAAGLELFGAGPLMLKDVVFPQPLIVPEGQSRSVQLLLSTPCEPGTPVSFRIVSAAEGEPTWTEHAVGTLLRERVAGQPVAPEPASSLDVRNAHDAEAVSALDVFYRPFFEAGLELGPSFQWLTRIWRRNGQALSQMQEPEEARRADVFPVHPGFIDACFQLFDSSLPPAARATVFVPVAVDCLRWSGTPGARPRCLVSVREASSASREHLVGEVRVVDATGRTALEMDGVSLRNAPREALLRSVRQRLDDALYEVEWRSAPSSAVTEVITESSGRWLVLSERNGPGAALAARMASRGVSCVLVSPGETYARLGDVQFTVNPREPADFVRLLEALGAPGEPPLRTIVHAFGVGLPTSIEASLASGCGSLLHLVQALVPSVHAASAKLWVVTAGTQPVQPGADVRASAYASLWGMARCLAAEHPELWGGLVDLDPAAADELSAEQLERELGGSAREDQVAYRAGVRHVARLCRRSASGGARSPVALRADGAYVISGGMGGLGLRIARWMVERGAQRLVLVGRSGPSEHARSSIQELERAGAQVLIVQGDVSRPEDVTAALKVASADGWPLRGIVHAAGVVQDGALLRQDWKRFTQVLAPKVAGAWNLHEQTLGQPLDFFVLFSSAASLLGPRGQGNYAAGNAFLDALGHARRAMGLPSLSINWGLWAGVGMGAGRDPSARRTLSTQGIEAIQPEEGIRLFEELLSGRSAQVAVIPIHWPTFVEQSLAGRAPAFLEELAGTTPARPTAEAPRAQGADMAERLALASPSEHKDLLTALVREEVSRVLGLEPSRPLKPQHRFFEAGMDSLMALDVRRKLQLRLGPGFELPSTLVFDYPTIQELAQYLVKQVSKSSPSAQQEEKAPADEARSDANSVVLDVLSRHEVEARLDERLAAIEASMVDD</sequence>
<dbReference type="InterPro" id="IPR001227">
    <property type="entry name" value="Ac_transferase_dom_sf"/>
</dbReference>
<dbReference type="InterPro" id="IPR016036">
    <property type="entry name" value="Malonyl_transacylase_ACP-bd"/>
</dbReference>
<dbReference type="InterPro" id="IPR049551">
    <property type="entry name" value="PKS_DH_C"/>
</dbReference>
<gene>
    <name evidence="8" type="ORF">F0U60_22125</name>
</gene>
<evidence type="ECO:0000313" key="9">
    <source>
        <dbReference type="Proteomes" id="UP001611383"/>
    </source>
</evidence>
<keyword evidence="1" id="KW-0596">Phosphopantetheine</keyword>
<feature type="active site" description="Proton acceptor; for dehydratase activity" evidence="4">
    <location>
        <position position="965"/>
    </location>
</feature>
<feature type="region of interest" description="C-terminal hotdog fold" evidence="4">
    <location>
        <begin position="1079"/>
        <end position="1224"/>
    </location>
</feature>
<dbReference type="Pfam" id="PF02801">
    <property type="entry name" value="Ketoacyl-synt_C"/>
    <property type="match status" value="1"/>
</dbReference>
<evidence type="ECO:0000256" key="1">
    <source>
        <dbReference type="ARBA" id="ARBA00022450"/>
    </source>
</evidence>
<organism evidence="8 9">
    <name type="scientific">Archangium minus</name>
    <dbReference type="NCBI Taxonomy" id="83450"/>
    <lineage>
        <taxon>Bacteria</taxon>
        <taxon>Pseudomonadati</taxon>
        <taxon>Myxococcota</taxon>
        <taxon>Myxococcia</taxon>
        <taxon>Myxococcales</taxon>
        <taxon>Cystobacterineae</taxon>
        <taxon>Archangiaceae</taxon>
        <taxon>Archangium</taxon>
    </lineage>
</organism>
<keyword evidence="9" id="KW-1185">Reference proteome</keyword>
<dbReference type="Gene3D" id="3.40.47.10">
    <property type="match status" value="1"/>
</dbReference>
<dbReference type="Pfam" id="PF00109">
    <property type="entry name" value="ketoacyl-synt"/>
    <property type="match status" value="1"/>
</dbReference>
<dbReference type="PROSITE" id="PS52004">
    <property type="entry name" value="KS3_2"/>
    <property type="match status" value="1"/>
</dbReference>
<reference evidence="8 9" key="1">
    <citation type="submission" date="2019-08" db="EMBL/GenBank/DDBJ databases">
        <title>Archangium and Cystobacter genomes.</title>
        <authorList>
            <person name="Chen I.-C.K."/>
            <person name="Wielgoss S."/>
        </authorList>
    </citation>
    <scope>NUCLEOTIDE SEQUENCE [LARGE SCALE GENOMIC DNA]</scope>
    <source>
        <strain evidence="8 9">Cbm 6</strain>
    </source>
</reference>
<dbReference type="Gene3D" id="3.40.50.720">
    <property type="entry name" value="NAD(P)-binding Rossmann-like Domain"/>
    <property type="match status" value="1"/>
</dbReference>
<evidence type="ECO:0000256" key="2">
    <source>
        <dbReference type="ARBA" id="ARBA00022553"/>
    </source>
</evidence>
<evidence type="ECO:0000313" key="8">
    <source>
        <dbReference type="EMBL" id="WNG46511.1"/>
    </source>
</evidence>
<dbReference type="InterPro" id="IPR036736">
    <property type="entry name" value="ACP-like_sf"/>
</dbReference>
<evidence type="ECO:0000259" key="6">
    <source>
        <dbReference type="PROSITE" id="PS52004"/>
    </source>
</evidence>
<dbReference type="SMART" id="SM00827">
    <property type="entry name" value="PKS_AT"/>
    <property type="match status" value="1"/>
</dbReference>
<evidence type="ECO:0000259" key="5">
    <source>
        <dbReference type="PROSITE" id="PS50075"/>
    </source>
</evidence>
<dbReference type="PROSITE" id="PS00012">
    <property type="entry name" value="PHOSPHOPANTETHEINE"/>
    <property type="match status" value="1"/>
</dbReference>
<dbReference type="InterPro" id="IPR049900">
    <property type="entry name" value="PKS_mFAS_DH"/>
</dbReference>
<dbReference type="Gene3D" id="3.10.129.120">
    <property type="match status" value="1"/>
</dbReference>
<dbReference type="Pfam" id="PF00698">
    <property type="entry name" value="Acyl_transf_1"/>
    <property type="match status" value="1"/>
</dbReference>
<dbReference type="Pfam" id="PF22621">
    <property type="entry name" value="CurL-like_PKS_C"/>
    <property type="match status" value="1"/>
</dbReference>
<feature type="active site" description="Proton donor; for dehydratase activity" evidence="4">
    <location>
        <position position="1139"/>
    </location>
</feature>
<dbReference type="PROSITE" id="PS50075">
    <property type="entry name" value="CARRIER"/>
    <property type="match status" value="1"/>
</dbReference>
<dbReference type="EMBL" id="CP043494">
    <property type="protein sequence ID" value="WNG46511.1"/>
    <property type="molecule type" value="Genomic_DNA"/>
</dbReference>
<dbReference type="InterPro" id="IPR009081">
    <property type="entry name" value="PP-bd_ACP"/>
</dbReference>
<proteinExistence type="predicted"/>
<dbReference type="Gene3D" id="3.10.129.10">
    <property type="entry name" value="Hotdog Thioesterase"/>
    <property type="match status" value="1"/>
</dbReference>
<dbReference type="Gene3D" id="3.30.70.3290">
    <property type="match status" value="1"/>
</dbReference>
<dbReference type="SUPFAM" id="SSF52151">
    <property type="entry name" value="FabD/lysophospholipase-like"/>
    <property type="match status" value="1"/>
</dbReference>
<dbReference type="InterPro" id="IPR014043">
    <property type="entry name" value="Acyl_transferase_dom"/>
</dbReference>
<dbReference type="InterPro" id="IPR020841">
    <property type="entry name" value="PKS_Beta-ketoAc_synthase_dom"/>
</dbReference>
<dbReference type="SUPFAM" id="SSF47336">
    <property type="entry name" value="ACP-like"/>
    <property type="match status" value="1"/>
</dbReference>
<dbReference type="PANTHER" id="PTHR43775">
    <property type="entry name" value="FATTY ACID SYNTHASE"/>
    <property type="match status" value="1"/>
</dbReference>
<dbReference type="Pfam" id="PF00550">
    <property type="entry name" value="PP-binding"/>
    <property type="match status" value="1"/>
</dbReference>
<feature type="domain" description="PKS/mFAS DH" evidence="7">
    <location>
        <begin position="933"/>
        <end position="1224"/>
    </location>
</feature>
<dbReference type="SMART" id="SM01294">
    <property type="entry name" value="PKS_PP_betabranch"/>
    <property type="match status" value="1"/>
</dbReference>
<keyword evidence="2" id="KW-0597">Phosphoprotein</keyword>
<dbReference type="InterPro" id="IPR014030">
    <property type="entry name" value="Ketoacyl_synth_N"/>
</dbReference>
<dbReference type="Proteomes" id="UP001611383">
    <property type="component" value="Chromosome"/>
</dbReference>
<dbReference type="SUPFAM" id="SSF53901">
    <property type="entry name" value="Thiolase-like"/>
    <property type="match status" value="1"/>
</dbReference>
<dbReference type="Pfam" id="PF21089">
    <property type="entry name" value="PKS_DH_N"/>
    <property type="match status" value="1"/>
</dbReference>
<dbReference type="InterPro" id="IPR057326">
    <property type="entry name" value="KR_dom"/>
</dbReference>
<dbReference type="Pfam" id="PF08659">
    <property type="entry name" value="KR"/>
    <property type="match status" value="1"/>
</dbReference>
<dbReference type="Gene3D" id="3.40.366.10">
    <property type="entry name" value="Malonyl-Coenzyme A Acyl Carrier Protein, domain 2"/>
    <property type="match status" value="1"/>
</dbReference>
<evidence type="ECO:0000256" key="3">
    <source>
        <dbReference type="ARBA" id="ARBA00022679"/>
    </source>
</evidence>